<evidence type="ECO:0000256" key="1">
    <source>
        <dbReference type="ARBA" id="ARBA00010271"/>
    </source>
</evidence>
<sequence length="481" mass="52137">MSRAMMLPALAFALLQAAAAAQTRASPPVQRAIRRPSGMRARAEAPTPEEESVPAQYRERADGGSTAERPPQEPAEATLGRRRPSALEEDLCNADSPAFNAARCHEIAIGVSEPGHLLEPGRWAAPPTLLATGAAKCARSFHALSLEEAEELQPRLRQCLVSTWAAKMYRSLAGAPCAAGSLEEADLVVLPGYTATECNWPIFGGGVCSNQRDGLSNLARRGSVCRGEDTLLAYRAIQRSLGKHTVVLESSPNPNGDKYDLPDGRIYAEPNMSWALVGADLRHYRRGTDISLPPGPSARCRVGGPASPVARSFGAPLESKAYLASFKGSFSSHPFRYAAREALHDGKRVVVSDKADPQWGFDELLFSSVFSLILRGDDIMTYRVNEAVCSGGIPVLVTDSWVPPFNETVPFETFGLIHDERDLWTLRGRLEGVSSRQRNRLREAARKVCADNFQTIDTHALTMAQAVGHTAKGRLKTKVAK</sequence>
<dbReference type="PANTHER" id="PTHR11062">
    <property type="entry name" value="EXOSTOSIN HEPARAN SULFATE GLYCOSYLTRANSFERASE -RELATED"/>
    <property type="match status" value="1"/>
</dbReference>
<feature type="domain" description="Exostosin GT47" evidence="4">
    <location>
        <begin position="278"/>
        <end position="424"/>
    </location>
</feature>
<feature type="region of interest" description="Disordered" evidence="2">
    <location>
        <begin position="21"/>
        <end position="87"/>
    </location>
</feature>
<gene>
    <name evidence="5" type="ORF">AMON00008_LOCUS36731</name>
</gene>
<comment type="similarity">
    <text evidence="1">Belongs to the glycosyltransferase 47 family.</text>
</comment>
<feature type="chain" id="PRO_5031192398" description="Exostosin GT47 domain-containing protein" evidence="3">
    <location>
        <begin position="21"/>
        <end position="481"/>
    </location>
</feature>
<keyword evidence="3" id="KW-0732">Signal</keyword>
<evidence type="ECO:0000259" key="4">
    <source>
        <dbReference type="Pfam" id="PF03016"/>
    </source>
</evidence>
<dbReference type="AlphaFoldDB" id="A0A7S4VL08"/>
<evidence type="ECO:0000313" key="5">
    <source>
        <dbReference type="EMBL" id="CAE4617164.1"/>
    </source>
</evidence>
<organism evidence="5">
    <name type="scientific">Alexandrium monilatum</name>
    <dbReference type="NCBI Taxonomy" id="311494"/>
    <lineage>
        <taxon>Eukaryota</taxon>
        <taxon>Sar</taxon>
        <taxon>Alveolata</taxon>
        <taxon>Dinophyceae</taxon>
        <taxon>Gonyaulacales</taxon>
        <taxon>Pyrocystaceae</taxon>
        <taxon>Alexandrium</taxon>
    </lineage>
</organism>
<dbReference type="InterPro" id="IPR040911">
    <property type="entry name" value="Exostosin_GT47"/>
</dbReference>
<accession>A0A7S4VL08</accession>
<dbReference type="Pfam" id="PF03016">
    <property type="entry name" value="Exostosin_GT47"/>
    <property type="match status" value="1"/>
</dbReference>
<name>A0A7S4VL08_9DINO</name>
<reference evidence="5" key="1">
    <citation type="submission" date="2021-01" db="EMBL/GenBank/DDBJ databases">
        <authorList>
            <person name="Corre E."/>
            <person name="Pelletier E."/>
            <person name="Niang G."/>
            <person name="Scheremetjew M."/>
            <person name="Finn R."/>
            <person name="Kale V."/>
            <person name="Holt S."/>
            <person name="Cochrane G."/>
            <person name="Meng A."/>
            <person name="Brown T."/>
            <person name="Cohen L."/>
        </authorList>
    </citation>
    <scope>NUCLEOTIDE SEQUENCE</scope>
    <source>
        <strain evidence="5">CCMP3105</strain>
    </source>
</reference>
<proteinExistence type="inferred from homology"/>
<feature type="signal peptide" evidence="3">
    <location>
        <begin position="1"/>
        <end position="20"/>
    </location>
</feature>
<evidence type="ECO:0000256" key="2">
    <source>
        <dbReference type="SAM" id="MobiDB-lite"/>
    </source>
</evidence>
<dbReference type="InterPro" id="IPR004263">
    <property type="entry name" value="Exostosin"/>
</dbReference>
<protein>
    <recommendedName>
        <fullName evidence="4">Exostosin GT47 domain-containing protein</fullName>
    </recommendedName>
</protein>
<evidence type="ECO:0000256" key="3">
    <source>
        <dbReference type="SAM" id="SignalP"/>
    </source>
</evidence>
<dbReference type="GO" id="GO:0016757">
    <property type="term" value="F:glycosyltransferase activity"/>
    <property type="evidence" value="ECO:0007669"/>
    <property type="project" value="InterPro"/>
</dbReference>
<dbReference type="EMBL" id="HBNR01052367">
    <property type="protein sequence ID" value="CAE4617164.1"/>
    <property type="molecule type" value="Transcribed_RNA"/>
</dbReference>